<dbReference type="OrthoDB" id="793442at2"/>
<keyword evidence="3" id="KW-1185">Reference proteome</keyword>
<organism evidence="2 3">
    <name type="scientific">Bernardetia litoralis (strain ATCC 23117 / DSM 6794 / NBRC 15988 / NCIMB 1366 / Fx l1 / Sio-4)</name>
    <name type="common">Flexibacter litoralis</name>
    <dbReference type="NCBI Taxonomy" id="880071"/>
    <lineage>
        <taxon>Bacteria</taxon>
        <taxon>Pseudomonadati</taxon>
        <taxon>Bacteroidota</taxon>
        <taxon>Cytophagia</taxon>
        <taxon>Cytophagales</taxon>
        <taxon>Bernardetiaceae</taxon>
        <taxon>Bernardetia</taxon>
    </lineage>
</organism>
<gene>
    <name evidence="2" type="ordered locus">Fleli_3880</name>
</gene>
<keyword evidence="1" id="KW-0732">Signal</keyword>
<accession>I4AQF0</accession>
<proteinExistence type="predicted"/>
<evidence type="ECO:0000256" key="1">
    <source>
        <dbReference type="SAM" id="SignalP"/>
    </source>
</evidence>
<name>I4AQF0_BERLS</name>
<evidence type="ECO:0000313" key="2">
    <source>
        <dbReference type="EMBL" id="AFM06185.1"/>
    </source>
</evidence>
<sequence length="188" mass="22144" precursor="true">MKKVILISLFFILAFLPLLNISQAQNSQNKDNIFQTKEDYYEHQIQVEKGLKDWFTYNPLEEDNTTIQLQNILQAYLLAWIMGAPHVNLAIDGKIEGELLSDKRFDYTQNLMLAMMFAKTTYLIENKNAKSTDFETNLAGVKGMLVIYKKIREQTKDKRKYRTDSMEKYLEWEKEGNLEKEVKRIVND</sequence>
<dbReference type="AlphaFoldDB" id="I4AQF0"/>
<feature type="chain" id="PRO_5003685609" evidence="1">
    <location>
        <begin position="25"/>
        <end position="188"/>
    </location>
</feature>
<dbReference type="EMBL" id="CP003345">
    <property type="protein sequence ID" value="AFM06185.1"/>
    <property type="molecule type" value="Genomic_DNA"/>
</dbReference>
<protein>
    <submittedName>
        <fullName evidence="2">Uncharacterized protein</fullName>
    </submittedName>
</protein>
<reference evidence="3" key="1">
    <citation type="submission" date="2012-06" db="EMBL/GenBank/DDBJ databases">
        <title>The complete genome of Flexibacter litoralis DSM 6794.</title>
        <authorList>
            <person name="Lucas S."/>
            <person name="Copeland A."/>
            <person name="Lapidus A."/>
            <person name="Glavina del Rio T."/>
            <person name="Dalin E."/>
            <person name="Tice H."/>
            <person name="Bruce D."/>
            <person name="Goodwin L."/>
            <person name="Pitluck S."/>
            <person name="Peters L."/>
            <person name="Ovchinnikova G."/>
            <person name="Lu M."/>
            <person name="Kyrpides N."/>
            <person name="Mavromatis K."/>
            <person name="Ivanova N."/>
            <person name="Brettin T."/>
            <person name="Detter J.C."/>
            <person name="Han C."/>
            <person name="Larimer F."/>
            <person name="Land M."/>
            <person name="Hauser L."/>
            <person name="Markowitz V."/>
            <person name="Cheng J.-F."/>
            <person name="Hugenholtz P."/>
            <person name="Woyke T."/>
            <person name="Wu D."/>
            <person name="Spring S."/>
            <person name="Lang E."/>
            <person name="Kopitz M."/>
            <person name="Brambilla E."/>
            <person name="Klenk H.-P."/>
            <person name="Eisen J.A."/>
        </authorList>
    </citation>
    <scope>NUCLEOTIDE SEQUENCE [LARGE SCALE GENOMIC DNA]</scope>
    <source>
        <strain evidence="3">ATCC 23117 / DSM 6794 / NBRC 15988 / NCIMB 1366 / Sio-4</strain>
    </source>
</reference>
<dbReference type="KEGG" id="fli:Fleli_3880"/>
<dbReference type="HOGENOM" id="CLU_1439161_0_0_10"/>
<feature type="signal peptide" evidence="1">
    <location>
        <begin position="1"/>
        <end position="24"/>
    </location>
</feature>
<dbReference type="RefSeq" id="WP_014799608.1">
    <property type="nucleotide sequence ID" value="NC_018018.1"/>
</dbReference>
<dbReference type="Proteomes" id="UP000006054">
    <property type="component" value="Chromosome"/>
</dbReference>
<evidence type="ECO:0000313" key="3">
    <source>
        <dbReference type="Proteomes" id="UP000006054"/>
    </source>
</evidence>